<feature type="chain" id="PRO_5003094449" evidence="1">
    <location>
        <begin position="19"/>
        <end position="304"/>
    </location>
</feature>
<keyword evidence="1" id="KW-0732">Signal</keyword>
<dbReference type="Gene3D" id="3.40.190.100">
    <property type="entry name" value="Glycine betaine-binding periplasmic protein, domain 2"/>
    <property type="match status" value="1"/>
</dbReference>
<dbReference type="RefSeq" id="WP_013178221.1">
    <property type="nucleotide sequence ID" value="NC_014221.1"/>
</dbReference>
<dbReference type="CDD" id="cd13640">
    <property type="entry name" value="PBP2_ChoX"/>
    <property type="match status" value="1"/>
</dbReference>
<feature type="signal peptide" evidence="1">
    <location>
        <begin position="1"/>
        <end position="18"/>
    </location>
</feature>
<proteinExistence type="predicted"/>
<dbReference type="HOGENOM" id="CLU_008673_1_1_0"/>
<protein>
    <submittedName>
        <fullName evidence="3">Substrate-binding region of ABC-type glycine betaine transport system</fullName>
    </submittedName>
</protein>
<accession>D7CQ70</accession>
<dbReference type="STRING" id="649638.Trad_1736"/>
<evidence type="ECO:0000313" key="3">
    <source>
        <dbReference type="EMBL" id="ADI14854.1"/>
    </source>
</evidence>
<dbReference type="GO" id="GO:0043190">
    <property type="term" value="C:ATP-binding cassette (ABC) transporter complex"/>
    <property type="evidence" value="ECO:0007669"/>
    <property type="project" value="InterPro"/>
</dbReference>
<dbReference type="EMBL" id="CP002049">
    <property type="protein sequence ID" value="ADI14854.1"/>
    <property type="molecule type" value="Genomic_DNA"/>
</dbReference>
<dbReference type="InterPro" id="IPR007210">
    <property type="entry name" value="ABC_Gly_betaine_transp_sub-bd"/>
</dbReference>
<dbReference type="GO" id="GO:0015871">
    <property type="term" value="P:choline transport"/>
    <property type="evidence" value="ECO:0007669"/>
    <property type="project" value="InterPro"/>
</dbReference>
<dbReference type="SUPFAM" id="SSF53850">
    <property type="entry name" value="Periplasmic binding protein-like II"/>
    <property type="match status" value="1"/>
</dbReference>
<dbReference type="InterPro" id="IPR017783">
    <property type="entry name" value="ABC_choline_sub-bd"/>
</dbReference>
<evidence type="ECO:0000313" key="4">
    <source>
        <dbReference type="Proteomes" id="UP000000379"/>
    </source>
</evidence>
<dbReference type="eggNOG" id="COG2113">
    <property type="taxonomic scope" value="Bacteria"/>
</dbReference>
<dbReference type="GO" id="GO:0033265">
    <property type="term" value="F:choline binding"/>
    <property type="evidence" value="ECO:0007669"/>
    <property type="project" value="InterPro"/>
</dbReference>
<dbReference type="KEGG" id="tra:Trad_1736"/>
<dbReference type="OrthoDB" id="9787902at2"/>
<dbReference type="GO" id="GO:0022857">
    <property type="term" value="F:transmembrane transporter activity"/>
    <property type="evidence" value="ECO:0007669"/>
    <property type="project" value="InterPro"/>
</dbReference>
<dbReference type="Proteomes" id="UP000000379">
    <property type="component" value="Chromosome"/>
</dbReference>
<organism evidence="3 4">
    <name type="scientific">Truepera radiovictrix (strain DSM 17093 / CIP 108686 / LMG 22925 / RQ-24)</name>
    <dbReference type="NCBI Taxonomy" id="649638"/>
    <lineage>
        <taxon>Bacteria</taxon>
        <taxon>Thermotogati</taxon>
        <taxon>Deinococcota</taxon>
        <taxon>Deinococci</taxon>
        <taxon>Trueperales</taxon>
        <taxon>Trueperaceae</taxon>
        <taxon>Truepera</taxon>
    </lineage>
</organism>
<dbReference type="AlphaFoldDB" id="D7CQ70"/>
<evidence type="ECO:0000256" key="1">
    <source>
        <dbReference type="SAM" id="SignalP"/>
    </source>
</evidence>
<dbReference type="Pfam" id="PF04069">
    <property type="entry name" value="OpuAC"/>
    <property type="match status" value="1"/>
</dbReference>
<sequence>MKRAVLGLLAALSWTSGAAQEVAFGYVEWPEAVVKTHVVASVVEALGYETTMHSLSLPLVFRGVATGDLDVFVEVWLPSMESMITPYLEEGTVTMSARNLEGTLYRSAVPTYVYEAGVTSLADLAAHAGAFGRRYYGIEPGNDGNEIMRRAIETDTYGLSGWQLVESSEQGMLQMVERATSRGDWIVFSGWRPHWMNNAFDIAYLDDPEDIWGGEGFVATVANTRFLEENPNLARLLAQFRISLEDQGAWIDGYGRQNRDPAEVARTWLEANLQTVTRWAEGVTTAAGEPAAAALEAAFAGEGD</sequence>
<dbReference type="GO" id="GO:0042597">
    <property type="term" value="C:periplasmic space"/>
    <property type="evidence" value="ECO:0007669"/>
    <property type="project" value="InterPro"/>
</dbReference>
<reference evidence="3 4" key="2">
    <citation type="journal article" date="2011" name="Stand. Genomic Sci.">
        <title>Complete genome sequence of Truepera radiovictrix type strain (RQ-24).</title>
        <authorList>
            <person name="Ivanova N."/>
            <person name="Rohde C."/>
            <person name="Munk C."/>
            <person name="Nolan M."/>
            <person name="Lucas S."/>
            <person name="Del Rio T.G."/>
            <person name="Tice H."/>
            <person name="Deshpande S."/>
            <person name="Cheng J.F."/>
            <person name="Tapia R."/>
            <person name="Han C."/>
            <person name="Goodwin L."/>
            <person name="Pitluck S."/>
            <person name="Liolios K."/>
            <person name="Mavromatis K."/>
            <person name="Mikhailova N."/>
            <person name="Pati A."/>
            <person name="Chen A."/>
            <person name="Palaniappan K."/>
            <person name="Land M."/>
            <person name="Hauser L."/>
            <person name="Chang Y.J."/>
            <person name="Jeffries C.D."/>
            <person name="Brambilla E."/>
            <person name="Rohde M."/>
            <person name="Goker M."/>
            <person name="Tindall B.J."/>
            <person name="Woyke T."/>
            <person name="Bristow J."/>
            <person name="Eisen J.A."/>
            <person name="Markowitz V."/>
            <person name="Hugenholtz P."/>
            <person name="Kyrpides N.C."/>
            <person name="Klenk H.P."/>
            <person name="Lapidus A."/>
        </authorList>
    </citation>
    <scope>NUCLEOTIDE SEQUENCE [LARGE SCALE GENOMIC DNA]</scope>
    <source>
        <strain evidence="4">DSM 17093 / CIP 108686 / LMG 22925 / RQ-24</strain>
    </source>
</reference>
<feature type="domain" description="ABC-type glycine betaine transport system substrate-binding" evidence="2">
    <location>
        <begin position="21"/>
        <end position="270"/>
    </location>
</feature>
<name>D7CQ70_TRURR</name>
<keyword evidence="4" id="KW-1185">Reference proteome</keyword>
<evidence type="ECO:0000259" key="2">
    <source>
        <dbReference type="Pfam" id="PF04069"/>
    </source>
</evidence>
<reference evidence="4" key="1">
    <citation type="submission" date="2010-05" db="EMBL/GenBank/DDBJ databases">
        <title>The complete genome of Truepera radiovictris DSM 17093.</title>
        <authorList>
            <consortium name="US DOE Joint Genome Institute (JGI-PGF)"/>
            <person name="Lucas S."/>
            <person name="Copeland A."/>
            <person name="Lapidus A."/>
            <person name="Glavina del Rio T."/>
            <person name="Dalin E."/>
            <person name="Tice H."/>
            <person name="Bruce D."/>
            <person name="Goodwin L."/>
            <person name="Pitluck S."/>
            <person name="Kyrpides N."/>
            <person name="Mavromatis K."/>
            <person name="Ovchinnikova G."/>
            <person name="Munk A.C."/>
            <person name="Detter J.C."/>
            <person name="Han C."/>
            <person name="Tapia R."/>
            <person name="Land M."/>
            <person name="Hauser L."/>
            <person name="Markowitz V."/>
            <person name="Cheng J.-F."/>
            <person name="Hugenholtz P."/>
            <person name="Woyke T."/>
            <person name="Wu D."/>
            <person name="Tindall B."/>
            <person name="Pomrenke H.G."/>
            <person name="Brambilla E."/>
            <person name="Klenk H.-P."/>
            <person name="Eisen J.A."/>
        </authorList>
    </citation>
    <scope>NUCLEOTIDE SEQUENCE [LARGE SCALE GENOMIC DNA]</scope>
    <source>
        <strain evidence="4">DSM 17093 / CIP 108686 / LMG 22925 / RQ-24</strain>
    </source>
</reference>
<gene>
    <name evidence="3" type="ordered locus">Trad_1736</name>
</gene>
<dbReference type="Gene3D" id="3.40.190.10">
    <property type="entry name" value="Periplasmic binding protein-like II"/>
    <property type="match status" value="1"/>
</dbReference>